<evidence type="ECO:0000256" key="4">
    <source>
        <dbReference type="ARBA" id="ARBA00023204"/>
    </source>
</evidence>
<dbReference type="EC" id="3.2.2.-" evidence="5"/>
<dbReference type="Proteomes" id="UP000269001">
    <property type="component" value="Unassembled WGS sequence"/>
</dbReference>
<dbReference type="CDD" id="cd00540">
    <property type="entry name" value="AAG"/>
    <property type="match status" value="1"/>
</dbReference>
<gene>
    <name evidence="6" type="ORF">D7V21_13025</name>
</gene>
<organism evidence="6 7">
    <name type="scientific">Acinetobacter guerrae</name>
    <dbReference type="NCBI Taxonomy" id="1843371"/>
    <lineage>
        <taxon>Bacteria</taxon>
        <taxon>Pseudomonadati</taxon>
        <taxon>Pseudomonadota</taxon>
        <taxon>Gammaproteobacteria</taxon>
        <taxon>Moraxellales</taxon>
        <taxon>Moraxellaceae</taxon>
        <taxon>Acinetobacter</taxon>
    </lineage>
</organism>
<keyword evidence="4 5" id="KW-0234">DNA repair</keyword>
<dbReference type="RefSeq" id="WP_120370894.1">
    <property type="nucleotide sequence ID" value="NZ_RAXU01000018.1"/>
</dbReference>
<dbReference type="PANTHER" id="PTHR10429:SF0">
    <property type="entry name" value="DNA-3-METHYLADENINE GLYCOSYLASE"/>
    <property type="match status" value="1"/>
</dbReference>
<evidence type="ECO:0000256" key="3">
    <source>
        <dbReference type="ARBA" id="ARBA00022801"/>
    </source>
</evidence>
<name>A0A3A8EC92_9GAMM</name>
<keyword evidence="3 5" id="KW-0378">Hydrolase</keyword>
<sequence length="188" mass="21617">MSEILPLTWFQRDTSIVAEQLIGCQLCVRQDNGEILRCIISETEAYLGIRDKASHNYGGRHTARTEVMYRSGGHIYVYLIYGIHHMLNLITQTEREPEGVMLRAAFFDDAVSKTDFKHLSGPGKLTKRLGISDRFKGKTLGVETGLWVENKTLQPEVVREKRIGIDYADEAKDWLERYCWKDHPSLSR</sequence>
<dbReference type="PANTHER" id="PTHR10429">
    <property type="entry name" value="DNA-3-METHYLADENINE GLYCOSYLASE"/>
    <property type="match status" value="1"/>
</dbReference>
<comment type="caution">
    <text evidence="6">The sequence shown here is derived from an EMBL/GenBank/DDBJ whole genome shotgun (WGS) entry which is preliminary data.</text>
</comment>
<evidence type="ECO:0000256" key="5">
    <source>
        <dbReference type="HAMAP-Rule" id="MF_00527"/>
    </source>
</evidence>
<protein>
    <recommendedName>
        <fullName evidence="5">Putative 3-methyladenine DNA glycosylase</fullName>
        <ecNumber evidence="5">3.2.2.-</ecNumber>
    </recommendedName>
</protein>
<evidence type="ECO:0000256" key="1">
    <source>
        <dbReference type="ARBA" id="ARBA00009232"/>
    </source>
</evidence>
<dbReference type="Pfam" id="PF02245">
    <property type="entry name" value="Pur_DNA_glyco"/>
    <property type="match status" value="1"/>
</dbReference>
<evidence type="ECO:0000256" key="2">
    <source>
        <dbReference type="ARBA" id="ARBA00022763"/>
    </source>
</evidence>
<dbReference type="InterPro" id="IPR011034">
    <property type="entry name" value="Formyl_transferase-like_C_sf"/>
</dbReference>
<dbReference type="NCBIfam" id="TIGR00567">
    <property type="entry name" value="3mg"/>
    <property type="match status" value="1"/>
</dbReference>
<dbReference type="SUPFAM" id="SSF50486">
    <property type="entry name" value="FMT C-terminal domain-like"/>
    <property type="match status" value="1"/>
</dbReference>
<comment type="similarity">
    <text evidence="1 5">Belongs to the DNA glycosylase MPG family.</text>
</comment>
<dbReference type="InterPro" id="IPR036995">
    <property type="entry name" value="MPG_sf"/>
</dbReference>
<dbReference type="AlphaFoldDB" id="A0A3A8EC92"/>
<accession>A0A3A8EC92</accession>
<dbReference type="GO" id="GO:0006284">
    <property type="term" value="P:base-excision repair"/>
    <property type="evidence" value="ECO:0007669"/>
    <property type="project" value="InterPro"/>
</dbReference>
<dbReference type="GO" id="GO:0003677">
    <property type="term" value="F:DNA binding"/>
    <property type="evidence" value="ECO:0007669"/>
    <property type="project" value="InterPro"/>
</dbReference>
<dbReference type="InterPro" id="IPR003180">
    <property type="entry name" value="MPG"/>
</dbReference>
<dbReference type="EMBL" id="RAXU01000018">
    <property type="protein sequence ID" value="RKG31819.1"/>
    <property type="molecule type" value="Genomic_DNA"/>
</dbReference>
<evidence type="ECO:0000313" key="6">
    <source>
        <dbReference type="EMBL" id="RKG31819.1"/>
    </source>
</evidence>
<proteinExistence type="inferred from homology"/>
<keyword evidence="7" id="KW-1185">Reference proteome</keyword>
<reference evidence="6 7" key="1">
    <citation type="submission" date="2018-09" db="EMBL/GenBank/DDBJ databases">
        <title>The draft genome of Acinetobacter spp. strains.</title>
        <authorList>
            <person name="Qin J."/>
            <person name="Feng Y."/>
            <person name="Zong Z."/>
        </authorList>
    </citation>
    <scope>NUCLEOTIDE SEQUENCE [LARGE SCALE GENOMIC DNA]</scope>
    <source>
        <strain evidence="6 7">WCHAc060096</strain>
    </source>
</reference>
<evidence type="ECO:0000313" key="7">
    <source>
        <dbReference type="Proteomes" id="UP000269001"/>
    </source>
</evidence>
<dbReference type="Gene3D" id="3.10.300.10">
    <property type="entry name" value="Methylpurine-DNA glycosylase (MPG)"/>
    <property type="match status" value="1"/>
</dbReference>
<keyword evidence="2 5" id="KW-0227">DNA damage</keyword>
<dbReference type="GO" id="GO:0003905">
    <property type="term" value="F:alkylbase DNA N-glycosylase activity"/>
    <property type="evidence" value="ECO:0007669"/>
    <property type="project" value="InterPro"/>
</dbReference>
<dbReference type="HAMAP" id="MF_00527">
    <property type="entry name" value="3MGH"/>
    <property type="match status" value="1"/>
</dbReference>